<feature type="compositionally biased region" description="Low complexity" evidence="5">
    <location>
        <begin position="22"/>
        <end position="40"/>
    </location>
</feature>
<accession>A0ABR1X252</accession>
<reference evidence="7 8" key="1">
    <citation type="submission" date="2023-01" db="EMBL/GenBank/DDBJ databases">
        <title>Analysis of 21 Apiospora genomes using comparative genomics revels a genus with tremendous synthesis potential of carbohydrate active enzymes and secondary metabolites.</title>
        <authorList>
            <person name="Sorensen T."/>
        </authorList>
    </citation>
    <scope>NUCLEOTIDE SEQUENCE [LARGE SCALE GENOMIC DNA]</scope>
    <source>
        <strain evidence="7 8">CBS 114990</strain>
    </source>
</reference>
<evidence type="ECO:0000313" key="7">
    <source>
        <dbReference type="EMBL" id="KAK8089495.1"/>
    </source>
</evidence>
<gene>
    <name evidence="7" type="ORF">PG997_004456</name>
</gene>
<dbReference type="RefSeq" id="XP_066672389.1">
    <property type="nucleotide sequence ID" value="XM_066808771.1"/>
</dbReference>
<dbReference type="PANTHER" id="PTHR15549:SF26">
    <property type="entry name" value="AXIAL BUDDING PATTERN PROTEIN 2-RELATED"/>
    <property type="match status" value="1"/>
</dbReference>
<dbReference type="Proteomes" id="UP001433268">
    <property type="component" value="Unassembled WGS sequence"/>
</dbReference>
<evidence type="ECO:0000256" key="4">
    <source>
        <dbReference type="ARBA" id="ARBA00023136"/>
    </source>
</evidence>
<keyword evidence="4 6" id="KW-0472">Membrane</keyword>
<evidence type="ECO:0000313" key="8">
    <source>
        <dbReference type="Proteomes" id="UP001433268"/>
    </source>
</evidence>
<keyword evidence="8" id="KW-1185">Reference proteome</keyword>
<comment type="subcellular location">
    <subcellularLocation>
        <location evidence="1">Membrane</location>
        <topology evidence="1">Single-pass membrane protein</topology>
    </subcellularLocation>
</comment>
<proteinExistence type="predicted"/>
<evidence type="ECO:0000256" key="2">
    <source>
        <dbReference type="ARBA" id="ARBA00022692"/>
    </source>
</evidence>
<protein>
    <submittedName>
        <fullName evidence="7">Uncharacterized protein</fullName>
    </submittedName>
</protein>
<evidence type="ECO:0000256" key="5">
    <source>
        <dbReference type="SAM" id="MobiDB-lite"/>
    </source>
</evidence>
<dbReference type="InterPro" id="IPR051694">
    <property type="entry name" value="Immunoregulatory_rcpt-like"/>
</dbReference>
<evidence type="ECO:0000256" key="6">
    <source>
        <dbReference type="SAM" id="Phobius"/>
    </source>
</evidence>
<name>A0ABR1X252_9PEZI</name>
<feature type="transmembrane region" description="Helical" evidence="6">
    <location>
        <begin position="117"/>
        <end position="139"/>
    </location>
</feature>
<keyword evidence="3 6" id="KW-1133">Transmembrane helix</keyword>
<feature type="region of interest" description="Disordered" evidence="5">
    <location>
        <begin position="274"/>
        <end position="300"/>
    </location>
</feature>
<feature type="compositionally biased region" description="Polar residues" evidence="5">
    <location>
        <begin position="93"/>
        <end position="107"/>
    </location>
</feature>
<feature type="region of interest" description="Disordered" evidence="5">
    <location>
        <begin position="12"/>
        <end position="107"/>
    </location>
</feature>
<feature type="compositionally biased region" description="Polar residues" evidence="5">
    <location>
        <begin position="214"/>
        <end position="230"/>
    </location>
</feature>
<feature type="compositionally biased region" description="Low complexity" evidence="5">
    <location>
        <begin position="48"/>
        <end position="87"/>
    </location>
</feature>
<evidence type="ECO:0000256" key="3">
    <source>
        <dbReference type="ARBA" id="ARBA00022989"/>
    </source>
</evidence>
<organism evidence="7 8">
    <name type="scientific">Apiospora hydei</name>
    <dbReference type="NCBI Taxonomy" id="1337664"/>
    <lineage>
        <taxon>Eukaryota</taxon>
        <taxon>Fungi</taxon>
        <taxon>Dikarya</taxon>
        <taxon>Ascomycota</taxon>
        <taxon>Pezizomycotina</taxon>
        <taxon>Sordariomycetes</taxon>
        <taxon>Xylariomycetidae</taxon>
        <taxon>Amphisphaeriales</taxon>
        <taxon>Apiosporaceae</taxon>
        <taxon>Apiospora</taxon>
    </lineage>
</organism>
<dbReference type="GeneID" id="92041831"/>
<keyword evidence="2 6" id="KW-0812">Transmembrane</keyword>
<dbReference type="PANTHER" id="PTHR15549">
    <property type="entry name" value="PAIRED IMMUNOGLOBULIN-LIKE TYPE 2 RECEPTOR"/>
    <property type="match status" value="1"/>
</dbReference>
<feature type="compositionally biased region" description="Basic and acidic residues" evidence="5">
    <location>
        <begin position="198"/>
        <end position="209"/>
    </location>
</feature>
<dbReference type="EMBL" id="JAQQWN010000004">
    <property type="protein sequence ID" value="KAK8089495.1"/>
    <property type="molecule type" value="Genomic_DNA"/>
</dbReference>
<feature type="region of interest" description="Disordered" evidence="5">
    <location>
        <begin position="186"/>
        <end position="230"/>
    </location>
</feature>
<evidence type="ECO:0000256" key="1">
    <source>
        <dbReference type="ARBA" id="ARBA00004167"/>
    </source>
</evidence>
<sequence>MDIDHLLTHMTTADPCKEGGCDDTFATATNDPDPDPTTTPSEIASVGPPMTAAPTDTTTSSATVSSADTTSTGSTSATSSPTATTITVPPPHQTGQPTSVPEGNDASDSFTLGRAEIAGISAGGVIGGLLLIFVVFLLIRRRKLAKRMPSFVDARGDQLDEKLMHDNQRAARGVRTESNGEDVFAPFGATGRATSPAKHTDQDSAELSKRLGTPHNSMRSMEGNSSLVSPITPTNTGPGAWKDLPGGRAHDTIEEETSDVPAQLDSSPVYIELDSRDTERPAPAELPSALGPPRYRDPSLPTTFLITRLSKDEPVLIRATP</sequence>
<comment type="caution">
    <text evidence="7">The sequence shown here is derived from an EMBL/GenBank/DDBJ whole genome shotgun (WGS) entry which is preliminary data.</text>
</comment>